<comment type="caution">
    <text evidence="5">The sequence shown here is derived from an EMBL/GenBank/DDBJ whole genome shotgun (WGS) entry which is preliminary data.</text>
</comment>
<evidence type="ECO:0000313" key="6">
    <source>
        <dbReference type="Proteomes" id="UP000036027"/>
    </source>
</evidence>
<evidence type="ECO:0000256" key="2">
    <source>
        <dbReference type="ARBA" id="ARBA00023125"/>
    </source>
</evidence>
<keyword evidence="2" id="KW-0238">DNA-binding</keyword>
<evidence type="ECO:0000256" key="1">
    <source>
        <dbReference type="ARBA" id="ARBA00023015"/>
    </source>
</evidence>
<dbReference type="OrthoDB" id="5296437at2"/>
<dbReference type="RefSeq" id="WP_047761990.1">
    <property type="nucleotide sequence ID" value="NZ_JTDO01000095.1"/>
</dbReference>
<sequence length="85" mass="9369">CAKLPPDLEFAEEFAVSMTSVRPSLQMLVARGMVVSRQGDGHYVSVRLEEGLLDGWQGLLGLLEYLQNDVLVLRRYLGGVMAGFV</sequence>
<organism evidence="5 6">
    <name type="scientific">Neisseria arctica</name>
    <dbReference type="NCBI Taxonomy" id="1470200"/>
    <lineage>
        <taxon>Bacteria</taxon>
        <taxon>Pseudomonadati</taxon>
        <taxon>Pseudomonadota</taxon>
        <taxon>Betaproteobacteria</taxon>
        <taxon>Neisseriales</taxon>
        <taxon>Neisseriaceae</taxon>
        <taxon>Neisseria</taxon>
    </lineage>
</organism>
<dbReference type="AlphaFoldDB" id="A0A0J0YP47"/>
<name>A0A0J0YP47_9NEIS</name>
<dbReference type="EMBL" id="JTDO01000095">
    <property type="protein sequence ID" value="KLT71915.1"/>
    <property type="molecule type" value="Genomic_DNA"/>
</dbReference>
<reference evidence="5 6" key="1">
    <citation type="submission" date="2014-11" db="EMBL/GenBank/DDBJ databases">
        <title>Genome of a novel goose pathogen.</title>
        <authorList>
            <person name="Hansen C.M."/>
            <person name="Hueffer K."/>
            <person name="Choi S.C."/>
        </authorList>
    </citation>
    <scope>NUCLEOTIDE SEQUENCE [LARGE SCALE GENOMIC DNA]</scope>
    <source>
        <strain evidence="5 6">KH1503</strain>
    </source>
</reference>
<dbReference type="InterPro" id="IPR036390">
    <property type="entry name" value="WH_DNA-bd_sf"/>
</dbReference>
<dbReference type="GO" id="GO:0003677">
    <property type="term" value="F:DNA binding"/>
    <property type="evidence" value="ECO:0007669"/>
    <property type="project" value="UniProtKB-KW"/>
</dbReference>
<dbReference type="PATRIC" id="fig|1470200.3.peg.2600"/>
<feature type="non-terminal residue" evidence="5">
    <location>
        <position position="1"/>
    </location>
</feature>
<dbReference type="SUPFAM" id="SSF46785">
    <property type="entry name" value="Winged helix' DNA-binding domain"/>
    <property type="match status" value="1"/>
</dbReference>
<keyword evidence="3" id="KW-0804">Transcription</keyword>
<proteinExistence type="predicted"/>
<evidence type="ECO:0000256" key="3">
    <source>
        <dbReference type="ARBA" id="ARBA00023163"/>
    </source>
</evidence>
<dbReference type="InterPro" id="IPR000524">
    <property type="entry name" value="Tscrpt_reg_HTH_GntR"/>
</dbReference>
<gene>
    <name evidence="5" type="ORF">PL75_11080</name>
</gene>
<dbReference type="Proteomes" id="UP000036027">
    <property type="component" value="Unassembled WGS sequence"/>
</dbReference>
<feature type="non-terminal residue" evidence="5">
    <location>
        <position position="85"/>
    </location>
</feature>
<dbReference type="Gene3D" id="1.10.10.10">
    <property type="entry name" value="Winged helix-like DNA-binding domain superfamily/Winged helix DNA-binding domain"/>
    <property type="match status" value="1"/>
</dbReference>
<evidence type="ECO:0000313" key="5">
    <source>
        <dbReference type="EMBL" id="KLT71915.1"/>
    </source>
</evidence>
<keyword evidence="1" id="KW-0805">Transcription regulation</keyword>
<accession>A0A0J0YP47</accession>
<dbReference type="InterPro" id="IPR036388">
    <property type="entry name" value="WH-like_DNA-bd_sf"/>
</dbReference>
<protein>
    <recommendedName>
        <fullName evidence="4">HTH gntR-type domain-containing protein</fullName>
    </recommendedName>
</protein>
<dbReference type="GO" id="GO:0003700">
    <property type="term" value="F:DNA-binding transcription factor activity"/>
    <property type="evidence" value="ECO:0007669"/>
    <property type="project" value="InterPro"/>
</dbReference>
<dbReference type="Pfam" id="PF00392">
    <property type="entry name" value="GntR"/>
    <property type="match status" value="1"/>
</dbReference>
<feature type="domain" description="HTH gntR-type" evidence="4">
    <location>
        <begin position="1"/>
        <end position="47"/>
    </location>
</feature>
<dbReference type="PROSITE" id="PS50949">
    <property type="entry name" value="HTH_GNTR"/>
    <property type="match status" value="1"/>
</dbReference>
<keyword evidence="6" id="KW-1185">Reference proteome</keyword>
<dbReference type="STRING" id="1470200.PL75_11080"/>
<evidence type="ECO:0000259" key="4">
    <source>
        <dbReference type="PROSITE" id="PS50949"/>
    </source>
</evidence>